<dbReference type="Proteomes" id="UP000663844">
    <property type="component" value="Unassembled WGS sequence"/>
</dbReference>
<dbReference type="Gene3D" id="2.60.40.10">
    <property type="entry name" value="Immunoglobulins"/>
    <property type="match status" value="1"/>
</dbReference>
<dbReference type="AlphaFoldDB" id="A0A820S4P4"/>
<evidence type="ECO:0000313" key="1">
    <source>
        <dbReference type="EMBL" id="CAF4452613.1"/>
    </source>
</evidence>
<evidence type="ECO:0000313" key="2">
    <source>
        <dbReference type="Proteomes" id="UP000663844"/>
    </source>
</evidence>
<comment type="caution">
    <text evidence="1">The sequence shown here is derived from an EMBL/GenBank/DDBJ whole genome shotgun (WGS) entry which is preliminary data.</text>
</comment>
<accession>A0A820S4P4</accession>
<sequence length="75" mass="8226">QPLGENVKIANDENGLAALVFDSTTLADKCGYIAKATNIVGSVEQKINLDVKGMYYYQDGNLTDLNQSKIKFKLN</sequence>
<name>A0A820S4P4_9BILA</name>
<feature type="non-terminal residue" evidence="1">
    <location>
        <position position="1"/>
    </location>
</feature>
<proteinExistence type="predicted"/>
<gene>
    <name evidence="1" type="ORF">OXD698_LOCUS54489</name>
</gene>
<protein>
    <submittedName>
        <fullName evidence="1">Uncharacterized protein</fullName>
    </submittedName>
</protein>
<organism evidence="1 2">
    <name type="scientific">Adineta steineri</name>
    <dbReference type="NCBI Taxonomy" id="433720"/>
    <lineage>
        <taxon>Eukaryota</taxon>
        <taxon>Metazoa</taxon>
        <taxon>Spiralia</taxon>
        <taxon>Gnathifera</taxon>
        <taxon>Rotifera</taxon>
        <taxon>Eurotatoria</taxon>
        <taxon>Bdelloidea</taxon>
        <taxon>Adinetida</taxon>
        <taxon>Adinetidae</taxon>
        <taxon>Adineta</taxon>
    </lineage>
</organism>
<reference evidence="1" key="1">
    <citation type="submission" date="2021-02" db="EMBL/GenBank/DDBJ databases">
        <authorList>
            <person name="Nowell W R."/>
        </authorList>
    </citation>
    <scope>NUCLEOTIDE SEQUENCE</scope>
</reference>
<dbReference type="InterPro" id="IPR013783">
    <property type="entry name" value="Ig-like_fold"/>
</dbReference>
<dbReference type="EMBL" id="CAJOAZ010033148">
    <property type="protein sequence ID" value="CAF4452613.1"/>
    <property type="molecule type" value="Genomic_DNA"/>
</dbReference>